<gene>
    <name evidence="1" type="ORF">PHAECO_LOCUS146</name>
</gene>
<organism evidence="1 2">
    <name type="scientific">Phaedon cochleariae</name>
    <name type="common">Mustard beetle</name>
    <dbReference type="NCBI Taxonomy" id="80249"/>
    <lineage>
        <taxon>Eukaryota</taxon>
        <taxon>Metazoa</taxon>
        <taxon>Ecdysozoa</taxon>
        <taxon>Arthropoda</taxon>
        <taxon>Hexapoda</taxon>
        <taxon>Insecta</taxon>
        <taxon>Pterygota</taxon>
        <taxon>Neoptera</taxon>
        <taxon>Endopterygota</taxon>
        <taxon>Coleoptera</taxon>
        <taxon>Polyphaga</taxon>
        <taxon>Cucujiformia</taxon>
        <taxon>Chrysomeloidea</taxon>
        <taxon>Chrysomelidae</taxon>
        <taxon>Chrysomelinae</taxon>
        <taxon>Chrysomelini</taxon>
        <taxon>Phaedon</taxon>
    </lineage>
</organism>
<reference evidence="1" key="2">
    <citation type="submission" date="2022-10" db="EMBL/GenBank/DDBJ databases">
        <authorList>
            <consortium name="ENA_rothamsted_submissions"/>
            <consortium name="culmorum"/>
            <person name="King R."/>
        </authorList>
    </citation>
    <scope>NUCLEOTIDE SEQUENCE</scope>
</reference>
<accession>A0A9N9S8D9</accession>
<dbReference type="PANTHER" id="PTHR47771:SF13">
    <property type="entry name" value="HDC01644"/>
    <property type="match status" value="1"/>
</dbReference>
<protein>
    <submittedName>
        <fullName evidence="1">Uncharacterized protein</fullName>
    </submittedName>
</protein>
<evidence type="ECO:0000313" key="2">
    <source>
        <dbReference type="Proteomes" id="UP001153737"/>
    </source>
</evidence>
<dbReference type="EMBL" id="OU896707">
    <property type="protein sequence ID" value="CAG9813800.1"/>
    <property type="molecule type" value="Genomic_DNA"/>
</dbReference>
<dbReference type="PANTHER" id="PTHR47771">
    <property type="entry name" value="LD27203P-RELATED"/>
    <property type="match status" value="1"/>
</dbReference>
<dbReference type="OrthoDB" id="6620433at2759"/>
<sequence length="202" mass="23253">MKLNDVVGVPVPHPVGVPVPQIIKVPVPQPYAVHVPVPHPIAVPIYKLVPQEIEKKVPITVEKLVPVYVDKPYKIVIEKHHPVYVDKPYPVHVPVYKHVRTRQAQSAHPFVVNLERCRTALYQDSFIHRTARLWNSLPVEIGFMPGVHSRAMLIRSNLPPNWGNLNFYDWSRRYYCRNVVFCVEKKFEVVDIVITGVSPDLR</sequence>
<reference evidence="1" key="1">
    <citation type="submission" date="2022-01" db="EMBL/GenBank/DDBJ databases">
        <authorList>
            <person name="King R."/>
        </authorList>
    </citation>
    <scope>NUCLEOTIDE SEQUENCE</scope>
</reference>
<evidence type="ECO:0000313" key="1">
    <source>
        <dbReference type="EMBL" id="CAG9813800.1"/>
    </source>
</evidence>
<keyword evidence="2" id="KW-1185">Reference proteome</keyword>
<name>A0A9N9S8D9_PHACE</name>
<proteinExistence type="predicted"/>
<dbReference type="AlphaFoldDB" id="A0A9N9S8D9"/>
<dbReference type="Proteomes" id="UP001153737">
    <property type="component" value="Chromosome 1"/>
</dbReference>